<evidence type="ECO:0000256" key="6">
    <source>
        <dbReference type="ARBA" id="ARBA00023136"/>
    </source>
</evidence>
<dbReference type="InterPro" id="IPR050382">
    <property type="entry name" value="MFS_Na/Anion_cotransporter"/>
</dbReference>
<keyword evidence="12" id="KW-1185">Reference proteome</keyword>
<name>A0A2V0P8C7_9CHLO</name>
<comment type="similarity">
    <text evidence="7">Belongs to the major facilitator superfamily. Sodium/anion cotransporter (TC 2.A.1.14) family.</text>
</comment>
<feature type="transmembrane region" description="Helical" evidence="9">
    <location>
        <begin position="375"/>
        <end position="396"/>
    </location>
</feature>
<dbReference type="InParanoid" id="A0A2V0P8C7"/>
<evidence type="ECO:0000259" key="10">
    <source>
        <dbReference type="PROSITE" id="PS50850"/>
    </source>
</evidence>
<evidence type="ECO:0000256" key="5">
    <source>
        <dbReference type="ARBA" id="ARBA00022989"/>
    </source>
</evidence>
<dbReference type="SUPFAM" id="SSF103473">
    <property type="entry name" value="MFS general substrate transporter"/>
    <property type="match status" value="1"/>
</dbReference>
<keyword evidence="5 9" id="KW-1133">Transmembrane helix</keyword>
<proteinExistence type="inferred from homology"/>
<reference evidence="11 12" key="1">
    <citation type="journal article" date="2018" name="Sci. Rep.">
        <title>Raphidocelis subcapitata (=Pseudokirchneriella subcapitata) provides an insight into genome evolution and environmental adaptations in the Sphaeropleales.</title>
        <authorList>
            <person name="Suzuki S."/>
            <person name="Yamaguchi H."/>
            <person name="Nakajima N."/>
            <person name="Kawachi M."/>
        </authorList>
    </citation>
    <scope>NUCLEOTIDE SEQUENCE [LARGE SCALE GENOMIC DNA]</scope>
    <source>
        <strain evidence="11 12">NIES-35</strain>
    </source>
</reference>
<comment type="caution">
    <text evidence="11">The sequence shown here is derived from an EMBL/GenBank/DDBJ whole genome shotgun (WGS) entry which is preliminary data.</text>
</comment>
<feature type="transmembrane region" description="Helical" evidence="9">
    <location>
        <begin position="541"/>
        <end position="562"/>
    </location>
</feature>
<evidence type="ECO:0000256" key="7">
    <source>
        <dbReference type="ARBA" id="ARBA00024362"/>
    </source>
</evidence>
<dbReference type="InterPro" id="IPR020846">
    <property type="entry name" value="MFS_dom"/>
</dbReference>
<feature type="transmembrane region" description="Helical" evidence="9">
    <location>
        <begin position="168"/>
        <end position="188"/>
    </location>
</feature>
<evidence type="ECO:0000256" key="4">
    <source>
        <dbReference type="ARBA" id="ARBA00022847"/>
    </source>
</evidence>
<keyword evidence="4" id="KW-0769">Symport</keyword>
<evidence type="ECO:0000256" key="2">
    <source>
        <dbReference type="ARBA" id="ARBA00022448"/>
    </source>
</evidence>
<evidence type="ECO:0000256" key="8">
    <source>
        <dbReference type="SAM" id="MobiDB-lite"/>
    </source>
</evidence>
<dbReference type="Pfam" id="PF07690">
    <property type="entry name" value="MFS_1"/>
    <property type="match status" value="1"/>
</dbReference>
<evidence type="ECO:0000313" key="12">
    <source>
        <dbReference type="Proteomes" id="UP000247498"/>
    </source>
</evidence>
<feature type="region of interest" description="Disordered" evidence="8">
    <location>
        <begin position="329"/>
        <end position="352"/>
    </location>
</feature>
<evidence type="ECO:0000256" key="3">
    <source>
        <dbReference type="ARBA" id="ARBA00022692"/>
    </source>
</evidence>
<feature type="domain" description="Major facilitator superfamily (MFS) profile" evidence="10">
    <location>
        <begin position="129"/>
        <end position="567"/>
    </location>
</feature>
<organism evidence="11 12">
    <name type="scientific">Raphidocelis subcapitata</name>
    <dbReference type="NCBI Taxonomy" id="307507"/>
    <lineage>
        <taxon>Eukaryota</taxon>
        <taxon>Viridiplantae</taxon>
        <taxon>Chlorophyta</taxon>
        <taxon>core chlorophytes</taxon>
        <taxon>Chlorophyceae</taxon>
        <taxon>CS clade</taxon>
        <taxon>Sphaeropleales</taxon>
        <taxon>Selenastraceae</taxon>
        <taxon>Raphidocelis</taxon>
    </lineage>
</organism>
<dbReference type="PROSITE" id="PS50850">
    <property type="entry name" value="MFS"/>
    <property type="match status" value="1"/>
</dbReference>
<dbReference type="InterPro" id="IPR011701">
    <property type="entry name" value="MFS"/>
</dbReference>
<sequence length="570" mass="58580">MPLRPARSWQPRAVAGAAAPARGRRCTDAVHPARRRAPRALGSGSDGQPEPLAPPLAPPGVGQAASKLLRRLPHSTADSTAAAAAESAAAAAAAAATATTVVEDRPGAQQQQPTLPAVAAEPTTPWYGVVALAALAALICSIDRAAISVAILPMSEEYGWSDTVKGQVNAFFYAGYTLTNLLGGYLAATVGSKRTLGAGVLVWSAFTMLTPVAAATRGLPLLLATRFSMGAGEGTAYPCIQDVVKGWVPRDARSRALTLIYSGGQLGTILALLTAPIIIDRAGWPAVFVVYGSLGLIWAGAWQFVDETPPIQGEWQQPAAGSTVKNALSSSSSSSISTTTTISSSSSSGRGLAGPTPLPGLLELPWRSFLTNRPFIGVMIAHTAFGVGHYIMLSWLPSFYFTAFNLDVTASATLSVLPWLATVVVSSGSGVLADWLMNNGHLSPTNTRKLLQVAGSVAPAICLLALADAHEGDLGLGQALALLTGGIALGGFQSAGFAANHQDLAGRYAPLLFGFTNALSSLAGSASVYATGALLDEGYSWSAVFNLVAGVYLVGALAFALLGSGERQFE</sequence>
<dbReference type="GO" id="GO:0015293">
    <property type="term" value="F:symporter activity"/>
    <property type="evidence" value="ECO:0007669"/>
    <property type="project" value="UniProtKB-KW"/>
</dbReference>
<dbReference type="AlphaFoldDB" id="A0A2V0P8C7"/>
<evidence type="ECO:0000313" key="11">
    <source>
        <dbReference type="EMBL" id="GBF96118.1"/>
    </source>
</evidence>
<gene>
    <name evidence="11" type="ORF">Rsub_08994</name>
</gene>
<protein>
    <recommendedName>
        <fullName evidence="10">Major facilitator superfamily (MFS) profile domain-containing protein</fullName>
    </recommendedName>
</protein>
<comment type="subcellular location">
    <subcellularLocation>
        <location evidence="1">Membrane</location>
        <topology evidence="1">Multi-pass membrane protein</topology>
    </subcellularLocation>
</comment>
<keyword evidence="2" id="KW-0813">Transport</keyword>
<dbReference type="InterPro" id="IPR036259">
    <property type="entry name" value="MFS_trans_sf"/>
</dbReference>
<keyword evidence="3 9" id="KW-0812">Transmembrane</keyword>
<feature type="region of interest" description="Disordered" evidence="8">
    <location>
        <begin position="1"/>
        <end position="60"/>
    </location>
</feature>
<dbReference type="Proteomes" id="UP000247498">
    <property type="component" value="Unassembled WGS sequence"/>
</dbReference>
<feature type="transmembrane region" description="Helical" evidence="9">
    <location>
        <begin position="449"/>
        <end position="467"/>
    </location>
</feature>
<evidence type="ECO:0000256" key="9">
    <source>
        <dbReference type="SAM" id="Phobius"/>
    </source>
</evidence>
<feature type="transmembrane region" description="Helical" evidence="9">
    <location>
        <begin position="259"/>
        <end position="279"/>
    </location>
</feature>
<feature type="transmembrane region" description="Helical" evidence="9">
    <location>
        <begin position="511"/>
        <end position="535"/>
    </location>
</feature>
<feature type="transmembrane region" description="Helical" evidence="9">
    <location>
        <begin position="285"/>
        <end position="305"/>
    </location>
</feature>
<dbReference type="OrthoDB" id="2250022at2759"/>
<feature type="transmembrane region" description="Helical" evidence="9">
    <location>
        <begin position="479"/>
        <end position="499"/>
    </location>
</feature>
<dbReference type="EMBL" id="BDRX01000074">
    <property type="protein sequence ID" value="GBF96118.1"/>
    <property type="molecule type" value="Genomic_DNA"/>
</dbReference>
<feature type="transmembrane region" description="Helical" evidence="9">
    <location>
        <begin position="416"/>
        <end position="437"/>
    </location>
</feature>
<accession>A0A2V0P8C7</accession>
<feature type="transmembrane region" description="Helical" evidence="9">
    <location>
        <begin position="200"/>
        <end position="219"/>
    </location>
</feature>
<evidence type="ECO:0000256" key="1">
    <source>
        <dbReference type="ARBA" id="ARBA00004141"/>
    </source>
</evidence>
<dbReference type="STRING" id="307507.A0A2V0P8C7"/>
<dbReference type="PANTHER" id="PTHR11662:SF446">
    <property type="entry name" value="SODIUM-DEPENDENT PHOSPHATE TRANSPORT PROTEIN 1, CHLOROPLASTIC"/>
    <property type="match status" value="1"/>
</dbReference>
<keyword evidence="6 9" id="KW-0472">Membrane</keyword>
<dbReference type="FunFam" id="1.20.1250.20:FF:000003">
    <property type="entry name" value="Solute carrier family 17 member 3"/>
    <property type="match status" value="1"/>
</dbReference>
<dbReference type="GO" id="GO:0016020">
    <property type="term" value="C:membrane"/>
    <property type="evidence" value="ECO:0007669"/>
    <property type="project" value="UniProtKB-SubCell"/>
</dbReference>
<dbReference type="PANTHER" id="PTHR11662">
    <property type="entry name" value="SOLUTE CARRIER FAMILY 17"/>
    <property type="match status" value="1"/>
</dbReference>
<dbReference type="Gene3D" id="1.20.1250.20">
    <property type="entry name" value="MFS general substrate transporter like domains"/>
    <property type="match status" value="2"/>
</dbReference>
<feature type="compositionally biased region" description="Low complexity" evidence="8">
    <location>
        <begin position="11"/>
        <end position="21"/>
    </location>
</feature>